<dbReference type="PANTHER" id="PTHR36539">
    <property type="entry name" value="ETHANOLAMINE UTILIZATION PROTEIN EUTN"/>
    <property type="match status" value="1"/>
</dbReference>
<dbReference type="AlphaFoldDB" id="A0A0F5HMC5"/>
<organism evidence="4 5">
    <name type="scientific">Bacillus thermotolerans</name>
    <name type="common">Quasibacillus thermotolerans</name>
    <dbReference type="NCBI Taxonomy" id="1221996"/>
    <lineage>
        <taxon>Bacteria</taxon>
        <taxon>Bacillati</taxon>
        <taxon>Bacillota</taxon>
        <taxon>Bacilli</taxon>
        <taxon>Bacillales</taxon>
        <taxon>Bacillaceae</taxon>
        <taxon>Bacillus</taxon>
    </lineage>
</organism>
<comment type="subcellular location">
    <subcellularLocation>
        <location evidence="1">Carboxysome</location>
    </subcellularLocation>
</comment>
<dbReference type="RefSeq" id="WP_039235353.1">
    <property type="nucleotide sequence ID" value="NZ_JWIQ02000037.1"/>
</dbReference>
<evidence type="ECO:0000256" key="1">
    <source>
        <dbReference type="ARBA" id="ARBA00023587"/>
    </source>
</evidence>
<evidence type="ECO:0000256" key="3">
    <source>
        <dbReference type="ARBA" id="ARBA00024446"/>
    </source>
</evidence>
<dbReference type="PANTHER" id="PTHR36539:SF1">
    <property type="entry name" value="BACTERIAL MICROCOMPARTMENT SHELL VERTEX PROTEIN EUTN"/>
    <property type="match status" value="1"/>
</dbReference>
<dbReference type="Pfam" id="PF03319">
    <property type="entry name" value="EutN_CcmL"/>
    <property type="match status" value="1"/>
</dbReference>
<gene>
    <name evidence="4" type="ORF">QY95_03865</name>
</gene>
<keyword evidence="2" id="KW-1282">Carboxysome</keyword>
<dbReference type="STRING" id="1221996.QY95_03865"/>
<dbReference type="PROSITE" id="PS51932">
    <property type="entry name" value="BMV"/>
    <property type="match status" value="1"/>
</dbReference>
<dbReference type="InterPro" id="IPR004992">
    <property type="entry name" value="EutN_CcmL"/>
</dbReference>
<name>A0A0F5HMC5_BACTR</name>
<dbReference type="OrthoDB" id="196195at2"/>
<protein>
    <submittedName>
        <fullName evidence="4">Ethanolamine utilization polyhedral-body-like protein EutN</fullName>
    </submittedName>
</protein>
<dbReference type="Gene3D" id="2.40.50.220">
    <property type="entry name" value="EutN/Ccml"/>
    <property type="match status" value="1"/>
</dbReference>
<proteinExistence type="predicted"/>
<accession>A0A0F5HY93</accession>
<dbReference type="GO" id="GO:0031470">
    <property type="term" value="C:carboxysome"/>
    <property type="evidence" value="ECO:0007669"/>
    <property type="project" value="UniProtKB-SubCell"/>
</dbReference>
<dbReference type="SUPFAM" id="SSF159133">
    <property type="entry name" value="EutN/CcmL-like"/>
    <property type="match status" value="1"/>
</dbReference>
<dbReference type="EMBL" id="JWIR02000083">
    <property type="protein sequence ID" value="KKB34514.1"/>
    <property type="molecule type" value="Genomic_DNA"/>
</dbReference>
<dbReference type="Proteomes" id="UP000031563">
    <property type="component" value="Unassembled WGS sequence"/>
</dbReference>
<evidence type="ECO:0000256" key="2">
    <source>
        <dbReference type="ARBA" id="ARBA00023669"/>
    </source>
</evidence>
<accession>A0A0F5HMC5</accession>
<sequence>MYVGVVVGSVVATTKEDDLVGKKLLIVQKVHPSKGTAVDNRMEVAVDNVGAGTGEHVLVTTGGAARNVFGSSVSVIDAAIVAIVDSMEVNEQGSEA</sequence>
<evidence type="ECO:0000313" key="4">
    <source>
        <dbReference type="EMBL" id="KKB34514.1"/>
    </source>
</evidence>
<keyword evidence="3" id="KW-1283">Bacterial microcompartment</keyword>
<comment type="caution">
    <text evidence="4">The sequence shown here is derived from an EMBL/GenBank/DDBJ whole genome shotgun (WGS) entry which is preliminary data.</text>
</comment>
<dbReference type="InterPro" id="IPR036677">
    <property type="entry name" value="EutN_CcmL_sf"/>
</dbReference>
<evidence type="ECO:0000313" key="5">
    <source>
        <dbReference type="Proteomes" id="UP000031563"/>
    </source>
</evidence>
<reference evidence="4" key="1">
    <citation type="submission" date="2015-02" db="EMBL/GenBank/DDBJ databases">
        <title>Genome Assembly of Bacillaceae bacterium MTCC 8252.</title>
        <authorList>
            <person name="Verma A."/>
            <person name="Khatri I."/>
            <person name="Mual P."/>
            <person name="Subramanian S."/>
            <person name="Krishnamurthi S."/>
        </authorList>
    </citation>
    <scope>NUCLEOTIDE SEQUENCE [LARGE SCALE GENOMIC DNA]</scope>
    <source>
        <strain evidence="4">MTCC 8252</strain>
    </source>
</reference>
<keyword evidence="5" id="KW-1185">Reference proteome</keyword>